<organism evidence="1 2">
    <name type="scientific">Penicillium cinerascens</name>
    <dbReference type="NCBI Taxonomy" id="70096"/>
    <lineage>
        <taxon>Eukaryota</taxon>
        <taxon>Fungi</taxon>
        <taxon>Dikarya</taxon>
        <taxon>Ascomycota</taxon>
        <taxon>Pezizomycotina</taxon>
        <taxon>Eurotiomycetes</taxon>
        <taxon>Eurotiomycetidae</taxon>
        <taxon>Eurotiales</taxon>
        <taxon>Aspergillaceae</taxon>
        <taxon>Penicillium</taxon>
    </lineage>
</organism>
<dbReference type="GeneID" id="83176063"/>
<accession>A0A9W9N8M2</accession>
<dbReference type="AlphaFoldDB" id="A0A9W9N8M2"/>
<dbReference type="Proteomes" id="UP001150904">
    <property type="component" value="Unassembled WGS sequence"/>
</dbReference>
<reference evidence="1" key="2">
    <citation type="journal article" date="2023" name="IMA Fungus">
        <title>Comparative genomic study of the Penicillium genus elucidates a diverse pangenome and 15 lateral gene transfer events.</title>
        <authorList>
            <person name="Petersen C."/>
            <person name="Sorensen T."/>
            <person name="Nielsen M.R."/>
            <person name="Sondergaard T.E."/>
            <person name="Sorensen J.L."/>
            <person name="Fitzpatrick D.A."/>
            <person name="Frisvad J.C."/>
            <person name="Nielsen K.L."/>
        </authorList>
    </citation>
    <scope>NUCLEOTIDE SEQUENCE</scope>
    <source>
        <strain evidence="1">IBT 15544</strain>
    </source>
</reference>
<gene>
    <name evidence="1" type="ORF">N7498_001700</name>
</gene>
<sequence>MSRVVKAFREFLVAEKTFRKIFAKQTPGNRIAPPRTNAMDAKLQLRLDAGEVVNGKKAIYLQVNSQAKNEALKKFKKKYGTDANLATAFIDEDTPEEKQEEVFEEMWQHLEPQIRERLG</sequence>
<dbReference type="OrthoDB" id="4387771at2759"/>
<protein>
    <submittedName>
        <fullName evidence="1">Uncharacterized protein</fullName>
    </submittedName>
</protein>
<reference evidence="1" key="1">
    <citation type="submission" date="2022-12" db="EMBL/GenBank/DDBJ databases">
        <authorList>
            <person name="Petersen C."/>
        </authorList>
    </citation>
    <scope>NUCLEOTIDE SEQUENCE</scope>
    <source>
        <strain evidence="1">IBT 15544</strain>
    </source>
</reference>
<proteinExistence type="predicted"/>
<comment type="caution">
    <text evidence="1">The sequence shown here is derived from an EMBL/GenBank/DDBJ whole genome shotgun (WGS) entry which is preliminary data.</text>
</comment>
<dbReference type="RefSeq" id="XP_058311106.1">
    <property type="nucleotide sequence ID" value="XM_058448762.1"/>
</dbReference>
<keyword evidence="2" id="KW-1185">Reference proteome</keyword>
<dbReference type="EMBL" id="JAPQKR010000005">
    <property type="protein sequence ID" value="KAJ5215293.1"/>
    <property type="molecule type" value="Genomic_DNA"/>
</dbReference>
<evidence type="ECO:0000313" key="2">
    <source>
        <dbReference type="Proteomes" id="UP001150904"/>
    </source>
</evidence>
<name>A0A9W9N8M2_9EURO</name>
<evidence type="ECO:0000313" key="1">
    <source>
        <dbReference type="EMBL" id="KAJ5215293.1"/>
    </source>
</evidence>